<name>K0KYL6_WICCF</name>
<dbReference type="GO" id="GO:0005777">
    <property type="term" value="C:peroxisome"/>
    <property type="evidence" value="ECO:0007669"/>
    <property type="project" value="TreeGrafter"/>
</dbReference>
<dbReference type="HOGENOM" id="CLU_010194_1_2_1"/>
<evidence type="ECO:0000256" key="4">
    <source>
        <dbReference type="ARBA" id="ARBA00048009"/>
    </source>
</evidence>
<dbReference type="PANTHER" id="PTHR43296">
    <property type="entry name" value="PEROXISOMAL 2,4-DIENOYL-COA REDUCTASE"/>
    <property type="match status" value="1"/>
</dbReference>
<dbReference type="CDD" id="cd05369">
    <property type="entry name" value="TER_DECR_SDR_a"/>
    <property type="match status" value="1"/>
</dbReference>
<dbReference type="FunCoup" id="K0KYL6">
    <property type="interactions" value="272"/>
</dbReference>
<evidence type="ECO:0000256" key="5">
    <source>
        <dbReference type="ARBA" id="ARBA00048340"/>
    </source>
</evidence>
<evidence type="ECO:0000256" key="1">
    <source>
        <dbReference type="ARBA" id="ARBA00022857"/>
    </source>
</evidence>
<dbReference type="SUPFAM" id="SSF51735">
    <property type="entry name" value="NAD(P)-binding Rossmann-fold domains"/>
    <property type="match status" value="1"/>
</dbReference>
<sequence length="288" mass="30676">MVLDQSYLQRTSYKQDIFKGKVVFVTGGAGTICRVQAEALVLLGANAAIIGRNEEKTVSAAKEISQLRPGVKVIGVGNTDVRNIKSLQAAVDQTVKELGRIDFVIAGAAGNFLCDINSLSANAFKSVIDIDVLGSYNTLKATYNQLVKNKGEIIFISATLHYQGTPFQSHVSAAKAGIDALSQTIAVELGPLGVRSNIIAPGAVANTEGFKRLIGHKTESEVNSKIPLQRPAKTEDIANTTVFLLSPAGEYITGDKIVVDGGQWHLGNGISEGYPKLIKERSLKPSKL</sequence>
<dbReference type="InterPro" id="IPR002347">
    <property type="entry name" value="SDR_fam"/>
</dbReference>
<dbReference type="GO" id="GO:0008670">
    <property type="term" value="F:2,4-dienoyl-CoA reductase (NADPH) activity"/>
    <property type="evidence" value="ECO:0007669"/>
    <property type="project" value="InterPro"/>
</dbReference>
<evidence type="ECO:0000313" key="6">
    <source>
        <dbReference type="EMBL" id="CCH47167.1"/>
    </source>
</evidence>
<proteinExistence type="predicted"/>
<comment type="caution">
    <text evidence="6">The sequence shown here is derived from an EMBL/GenBank/DDBJ whole genome shotgun (WGS) entry which is preliminary data.</text>
</comment>
<dbReference type="InterPro" id="IPR036291">
    <property type="entry name" value="NAD(P)-bd_dom_sf"/>
</dbReference>
<keyword evidence="1" id="KW-0521">NADP</keyword>
<evidence type="ECO:0000256" key="2">
    <source>
        <dbReference type="ARBA" id="ARBA00023002"/>
    </source>
</evidence>
<protein>
    <recommendedName>
        <fullName evidence="3">2,4-dienoyl-CoA reductase [(3E)-enoyl-CoA-producing]</fullName>
        <ecNumber evidence="3">1.3.1.124</ecNumber>
    </recommendedName>
</protein>
<accession>K0KYL6</accession>
<dbReference type="EC" id="1.3.1.124" evidence="3"/>
<dbReference type="Pfam" id="PF13561">
    <property type="entry name" value="adh_short_C2"/>
    <property type="match status" value="1"/>
</dbReference>
<dbReference type="GO" id="GO:0009062">
    <property type="term" value="P:fatty acid catabolic process"/>
    <property type="evidence" value="ECO:0007669"/>
    <property type="project" value="InterPro"/>
</dbReference>
<evidence type="ECO:0000256" key="3">
    <source>
        <dbReference type="ARBA" id="ARBA00026117"/>
    </source>
</evidence>
<dbReference type="InterPro" id="IPR045017">
    <property type="entry name" value="DECR2-like"/>
</dbReference>
<dbReference type="PANTHER" id="PTHR43296:SF2">
    <property type="entry name" value="PEROXISOMAL 2,4-DIENOYL-COA REDUCTASE [(3E)-ENOYL-COA-PRODUCING]"/>
    <property type="match status" value="1"/>
</dbReference>
<dbReference type="AlphaFoldDB" id="K0KYL6"/>
<comment type="catalytic activity">
    <reaction evidence="5">
        <text>a (2E,4Z)-dienoyl-CoA + NADPH + H(+) = a 4,5-saturated-(3E)-enoyl-CoA + NADP(+)</text>
        <dbReference type="Rhea" id="RHEA:61892"/>
        <dbReference type="ChEBI" id="CHEBI:15378"/>
        <dbReference type="ChEBI" id="CHEBI:57783"/>
        <dbReference type="ChEBI" id="CHEBI:58349"/>
        <dbReference type="ChEBI" id="CHEBI:85099"/>
        <dbReference type="ChEBI" id="CHEBI:85493"/>
        <dbReference type="EC" id="1.3.1.124"/>
    </reaction>
</comment>
<comment type="catalytic activity">
    <reaction evidence="4">
        <text>a (2E,4E)-dienoyl-CoA + NADPH + H(+) = a 4,5-saturated-(3E)-enoyl-CoA + NADP(+)</text>
        <dbReference type="Rhea" id="RHEA:45912"/>
        <dbReference type="ChEBI" id="CHEBI:15378"/>
        <dbReference type="ChEBI" id="CHEBI:57783"/>
        <dbReference type="ChEBI" id="CHEBI:58349"/>
        <dbReference type="ChEBI" id="CHEBI:85101"/>
        <dbReference type="ChEBI" id="CHEBI:85493"/>
        <dbReference type="EC" id="1.3.1.124"/>
    </reaction>
</comment>
<dbReference type="EMBL" id="CAIF01000353">
    <property type="protein sequence ID" value="CCH47167.1"/>
    <property type="molecule type" value="Genomic_DNA"/>
</dbReference>
<dbReference type="Proteomes" id="UP000009328">
    <property type="component" value="Unassembled WGS sequence"/>
</dbReference>
<dbReference type="STRING" id="1206466.K0KYL6"/>
<gene>
    <name evidence="6" type="ORF">BN7_6789</name>
</gene>
<keyword evidence="2 6" id="KW-0560">Oxidoreductase</keyword>
<evidence type="ECO:0000313" key="7">
    <source>
        <dbReference type="Proteomes" id="UP000009328"/>
    </source>
</evidence>
<dbReference type="Gene3D" id="3.40.50.720">
    <property type="entry name" value="NAD(P)-binding Rossmann-like Domain"/>
    <property type="match status" value="1"/>
</dbReference>
<dbReference type="eggNOG" id="KOG0725">
    <property type="taxonomic scope" value="Eukaryota"/>
</dbReference>
<dbReference type="PRINTS" id="PR00081">
    <property type="entry name" value="GDHRDH"/>
</dbReference>
<reference evidence="6 7" key="1">
    <citation type="journal article" date="2012" name="Eukaryot. Cell">
        <title>Draft genome sequence of Wickerhamomyces ciferrii NRRL Y-1031 F-60-10.</title>
        <authorList>
            <person name="Schneider J."/>
            <person name="Andrea H."/>
            <person name="Blom J."/>
            <person name="Jaenicke S."/>
            <person name="Ruckert C."/>
            <person name="Schorsch C."/>
            <person name="Szczepanowski R."/>
            <person name="Farwick M."/>
            <person name="Goesmann A."/>
            <person name="Puhler A."/>
            <person name="Schaffer S."/>
            <person name="Tauch A."/>
            <person name="Kohler T."/>
            <person name="Brinkrolf K."/>
        </authorList>
    </citation>
    <scope>NUCLEOTIDE SEQUENCE [LARGE SCALE GENOMIC DNA]</scope>
    <source>
        <strain evidence="7">ATCC 14091 / BCRC 22168 / CBS 111 / JCM 3599 / NBRC 0793 / NRRL Y-1031 F-60-10</strain>
    </source>
</reference>
<dbReference type="InParanoid" id="K0KYL6"/>
<organism evidence="6 7">
    <name type="scientific">Wickerhamomyces ciferrii (strain ATCC 14091 / BCRC 22168 / CBS 111 / JCM 3599 / NBRC 0793 / NRRL Y-1031 F-60-10)</name>
    <name type="common">Yeast</name>
    <name type="synonym">Pichia ciferrii</name>
    <dbReference type="NCBI Taxonomy" id="1206466"/>
    <lineage>
        <taxon>Eukaryota</taxon>
        <taxon>Fungi</taxon>
        <taxon>Dikarya</taxon>
        <taxon>Ascomycota</taxon>
        <taxon>Saccharomycotina</taxon>
        <taxon>Saccharomycetes</taxon>
        <taxon>Phaffomycetales</taxon>
        <taxon>Wickerhamomycetaceae</taxon>
        <taxon>Wickerhamomyces</taxon>
    </lineage>
</organism>
<keyword evidence="7" id="KW-1185">Reference proteome</keyword>